<evidence type="ECO:0000256" key="4">
    <source>
        <dbReference type="ARBA" id="ARBA00022777"/>
    </source>
</evidence>
<dbReference type="EMBL" id="JAJOMB010000001">
    <property type="protein sequence ID" value="MCD5309542.1"/>
    <property type="molecule type" value="Genomic_DNA"/>
</dbReference>
<keyword evidence="5" id="KW-0067">ATP-binding</keyword>
<evidence type="ECO:0000256" key="1">
    <source>
        <dbReference type="ARBA" id="ARBA00022527"/>
    </source>
</evidence>
<evidence type="ECO:0000256" key="5">
    <source>
        <dbReference type="ARBA" id="ARBA00022840"/>
    </source>
</evidence>
<keyword evidence="1" id="KW-0723">Serine/threonine-protein kinase</keyword>
<dbReference type="SMART" id="SM00220">
    <property type="entry name" value="S_TKc"/>
    <property type="match status" value="1"/>
</dbReference>
<feature type="transmembrane region" description="Helical" evidence="6">
    <location>
        <begin position="337"/>
        <end position="355"/>
    </location>
</feature>
<feature type="transmembrane region" description="Helical" evidence="6">
    <location>
        <begin position="431"/>
        <end position="453"/>
    </location>
</feature>
<dbReference type="Pfam" id="PF00069">
    <property type="entry name" value="Pkinase"/>
    <property type="match status" value="1"/>
</dbReference>
<dbReference type="InterPro" id="IPR000719">
    <property type="entry name" value="Prot_kinase_dom"/>
</dbReference>
<keyword evidence="3" id="KW-0547">Nucleotide-binding</keyword>
<keyword evidence="6" id="KW-1133">Transmembrane helix</keyword>
<dbReference type="GO" id="GO:0004674">
    <property type="term" value="F:protein serine/threonine kinase activity"/>
    <property type="evidence" value="ECO:0007669"/>
    <property type="project" value="UniProtKB-KW"/>
</dbReference>
<dbReference type="PANTHER" id="PTHR24351">
    <property type="entry name" value="RIBOSOMAL PROTEIN S6 KINASE"/>
    <property type="match status" value="1"/>
</dbReference>
<dbReference type="SUPFAM" id="SSF56112">
    <property type="entry name" value="Protein kinase-like (PK-like)"/>
    <property type="match status" value="1"/>
</dbReference>
<evidence type="ECO:0000256" key="2">
    <source>
        <dbReference type="ARBA" id="ARBA00022679"/>
    </source>
</evidence>
<feature type="domain" description="Protein kinase" evidence="7">
    <location>
        <begin position="1"/>
        <end position="248"/>
    </location>
</feature>
<dbReference type="RefSeq" id="WP_231438872.1">
    <property type="nucleotide sequence ID" value="NZ_JAJOMB010000001.1"/>
</dbReference>
<accession>A0A9X1N700</accession>
<gene>
    <name evidence="8" type="ORF">LR394_01415</name>
</gene>
<keyword evidence="6" id="KW-0472">Membrane</keyword>
<keyword evidence="2" id="KW-0808">Transferase</keyword>
<evidence type="ECO:0000313" key="8">
    <source>
        <dbReference type="EMBL" id="MCD5309542.1"/>
    </source>
</evidence>
<sequence length="504" mass="56375">MVRERGHSRLVALKLYERLQAEDFNEKVREDLHRLREQLGEDVFSKHVPRLIDWGFAQRGSRKLAWEALEYVPEGSLSDLIRDEGRQGLTPARIEAIVARLVTTLDFWETNRLGRQIDLSPGNVLLRRRDPIDLVLGDFGGIKGTGPSQAFGTLQVKLAYMAPEALSHASHAKSPYWSLGKIVFEMIRGPEASTSSDTARLLLATTEVDVSGITDERQRTLVAGLLTRNPEQRWGAPEIRRWLRHERVPVHRALPQNALAHNHAQPQFARISETLKLDPLVREALVQRTKDAGAWVSTQAGSAWAGVRRLGSHGRPNLGRLAVDRTRRYQVSLRVRALLWWSFLISCIEPTYLLVAKRQGLPKNPAIMAEGERFMSSISAYTQVLPDFLTPVLRALIDGPAWKPLLAYPLILAVCIVINRRSTRGAGTNSWLSRPASLIGSFFALGLLLHLLAVNLRPFWVALATMSMGLFVVLAVLAGALRFVAGPARTRRPAQEQPRPTLRP</sequence>
<dbReference type="InterPro" id="IPR011009">
    <property type="entry name" value="Kinase-like_dom_sf"/>
</dbReference>
<evidence type="ECO:0000256" key="6">
    <source>
        <dbReference type="SAM" id="Phobius"/>
    </source>
</evidence>
<organism evidence="8 9">
    <name type="scientific">Kineosporia babensis</name>
    <dbReference type="NCBI Taxonomy" id="499548"/>
    <lineage>
        <taxon>Bacteria</taxon>
        <taxon>Bacillati</taxon>
        <taxon>Actinomycetota</taxon>
        <taxon>Actinomycetes</taxon>
        <taxon>Kineosporiales</taxon>
        <taxon>Kineosporiaceae</taxon>
        <taxon>Kineosporia</taxon>
    </lineage>
</organism>
<keyword evidence="6" id="KW-0812">Transmembrane</keyword>
<feature type="transmembrane region" description="Helical" evidence="6">
    <location>
        <begin position="459"/>
        <end position="485"/>
    </location>
</feature>
<evidence type="ECO:0000259" key="7">
    <source>
        <dbReference type="PROSITE" id="PS50011"/>
    </source>
</evidence>
<evidence type="ECO:0000313" key="9">
    <source>
        <dbReference type="Proteomes" id="UP001138997"/>
    </source>
</evidence>
<reference evidence="8" key="1">
    <citation type="submission" date="2021-11" db="EMBL/GenBank/DDBJ databases">
        <title>Streptomyces corallinus and Kineosporia corallina sp. nov., two new coral-derived marine actinobacteria.</title>
        <authorList>
            <person name="Buangrab K."/>
            <person name="Sutthacheep M."/>
            <person name="Yeemin T."/>
            <person name="Harunari E."/>
            <person name="Igarashi Y."/>
            <person name="Sripreechasak P."/>
            <person name="Kanchanasin P."/>
            <person name="Tanasupawat S."/>
            <person name="Phongsopitanun W."/>
        </authorList>
    </citation>
    <scope>NUCLEOTIDE SEQUENCE</scope>
    <source>
        <strain evidence="8">JCM 31032</strain>
    </source>
</reference>
<proteinExistence type="predicted"/>
<feature type="transmembrane region" description="Helical" evidence="6">
    <location>
        <begin position="401"/>
        <end position="419"/>
    </location>
</feature>
<dbReference type="AlphaFoldDB" id="A0A9X1N700"/>
<name>A0A9X1N700_9ACTN</name>
<protein>
    <submittedName>
        <fullName evidence="8">Protein kinase</fullName>
    </submittedName>
</protein>
<dbReference type="Proteomes" id="UP001138997">
    <property type="component" value="Unassembled WGS sequence"/>
</dbReference>
<keyword evidence="9" id="KW-1185">Reference proteome</keyword>
<keyword evidence="4 8" id="KW-0418">Kinase</keyword>
<dbReference type="GO" id="GO:0005524">
    <property type="term" value="F:ATP binding"/>
    <property type="evidence" value="ECO:0007669"/>
    <property type="project" value="UniProtKB-KW"/>
</dbReference>
<dbReference type="Gene3D" id="1.10.510.10">
    <property type="entry name" value="Transferase(Phosphotransferase) domain 1"/>
    <property type="match status" value="1"/>
</dbReference>
<dbReference type="PROSITE" id="PS50011">
    <property type="entry name" value="PROTEIN_KINASE_DOM"/>
    <property type="match status" value="1"/>
</dbReference>
<evidence type="ECO:0000256" key="3">
    <source>
        <dbReference type="ARBA" id="ARBA00022741"/>
    </source>
</evidence>
<comment type="caution">
    <text evidence="8">The sequence shown here is derived from an EMBL/GenBank/DDBJ whole genome shotgun (WGS) entry which is preliminary data.</text>
</comment>